<proteinExistence type="predicted"/>
<feature type="region of interest" description="Disordered" evidence="1">
    <location>
        <begin position="38"/>
        <end position="65"/>
    </location>
</feature>
<accession>Q65931</accession>
<name>Q65931_CAEV</name>
<organism evidence="2">
    <name type="scientific">Caprine arthritis encephalitis virus</name>
    <name type="common">CAEV</name>
    <dbReference type="NCBI Taxonomy" id="11660"/>
    <lineage>
        <taxon>Viruses</taxon>
        <taxon>Riboviria</taxon>
        <taxon>Pararnavirae</taxon>
        <taxon>Artverviricota</taxon>
        <taxon>Revtraviricetes</taxon>
        <taxon>Ortervirales</taxon>
        <taxon>Retroviridae</taxon>
        <taxon>Orthoretrovirinae</taxon>
        <taxon>Lentivirus</taxon>
        <taxon>Lentivirus capartenc</taxon>
    </lineage>
</organism>
<evidence type="ECO:0000256" key="1">
    <source>
        <dbReference type="SAM" id="MobiDB-lite"/>
    </source>
</evidence>
<feature type="compositionally biased region" description="Basic residues" evidence="1">
    <location>
        <begin position="51"/>
        <end position="64"/>
    </location>
</feature>
<organismHost>
    <name type="scientific">Capra hircus</name>
    <name type="common">Goat</name>
    <dbReference type="NCBI Taxonomy" id="9925"/>
</organismHost>
<sequence length="133" mass="15296">MDAGARHIRFTGEKNWMEVTMEEEEKGKRKGCIERQQDIQDLKYPNLPAGHSRHGNKSRRRRRQSGFWRWLRGIRRQRDKPKGDSEEGLGSCVGALAELTLEEAMAEEPADAASPTADDGHLDKWTAWRLPQK</sequence>
<evidence type="ECO:0000313" key="2">
    <source>
        <dbReference type="EMBL" id="CAA45474.1"/>
    </source>
</evidence>
<protein>
    <submittedName>
        <fullName evidence="2">REV ORF</fullName>
    </submittedName>
</protein>
<feature type="region of interest" description="Disordered" evidence="1">
    <location>
        <begin position="103"/>
        <end position="133"/>
    </location>
</feature>
<dbReference type="EMBL" id="X64109">
    <property type="protein sequence ID" value="CAA45474.1"/>
    <property type="molecule type" value="Genomic_RNA"/>
</dbReference>
<reference evidence="2" key="1">
    <citation type="journal article" date="1994" name="Virology">
        <title>Characterization of cDNAs species encoding the Tat protein of caprine arthritis encephalitis virus.</title>
        <authorList>
            <person name="Kalinski H."/>
            <person name="Mashiah P."/>
            <person name="Rotem D."/>
            <person name="Orzech Y."/>
            <person name="Sherman L."/>
            <person name="Miki T."/>
            <person name="Yaniv A."/>
            <person name="Gazit A."/>
            <person name="Tronick S.R."/>
        </authorList>
    </citation>
    <scope>NUCLEOTIDE SEQUENCE</scope>
</reference>